<dbReference type="STRING" id="59374.FSU_2998"/>
<dbReference type="EMBL" id="CP002158">
    <property type="protein sequence ID" value="ADL26200.1"/>
    <property type="molecule type" value="Genomic_DNA"/>
</dbReference>
<dbReference type="AlphaFoldDB" id="C9RLK6"/>
<gene>
    <name evidence="4" type="ordered locus">Fisuc_2435</name>
    <name evidence="5" type="ordered locus">FSU_2998</name>
</gene>
<dbReference type="PANTHER" id="PTHR33495">
    <property type="entry name" value="ANTI-SIGMA FACTOR ANTAGONIST TM_1081-RELATED-RELATED"/>
    <property type="match status" value="1"/>
</dbReference>
<protein>
    <recommendedName>
        <fullName evidence="2">Anti-sigma factor antagonist</fullName>
    </recommendedName>
</protein>
<name>C9RLK6_FIBSS</name>
<dbReference type="InterPro" id="IPR003658">
    <property type="entry name" value="Anti-sigma_ant"/>
</dbReference>
<dbReference type="Pfam" id="PF01740">
    <property type="entry name" value="STAS"/>
    <property type="match status" value="1"/>
</dbReference>
<organism evidence="5 6">
    <name type="scientific">Fibrobacter succinogenes (strain ATCC 19169 / S85)</name>
    <dbReference type="NCBI Taxonomy" id="59374"/>
    <lineage>
        <taxon>Bacteria</taxon>
        <taxon>Pseudomonadati</taxon>
        <taxon>Fibrobacterota</taxon>
        <taxon>Fibrobacteria</taxon>
        <taxon>Fibrobacterales</taxon>
        <taxon>Fibrobacteraceae</taxon>
        <taxon>Fibrobacter</taxon>
    </lineage>
</organism>
<dbReference type="InterPro" id="IPR036513">
    <property type="entry name" value="STAS_dom_sf"/>
</dbReference>
<dbReference type="GO" id="GO:0043856">
    <property type="term" value="F:anti-sigma factor antagonist activity"/>
    <property type="evidence" value="ECO:0007669"/>
    <property type="project" value="InterPro"/>
</dbReference>
<keyword evidence="7" id="KW-1185">Reference proteome</keyword>
<reference evidence="5" key="3">
    <citation type="submission" date="2010-08" db="EMBL/GenBank/DDBJ databases">
        <authorList>
            <person name="Durkin A.S."/>
            <person name="Nelson K.E."/>
            <person name="Morrison M."/>
            <person name="Forsberg C.W."/>
            <person name="Wilson D.B."/>
            <person name="Russell J.B."/>
            <person name="Cann I.K.O."/>
            <person name="Mackie R.I."/>
            <person name="White B.A."/>
        </authorList>
    </citation>
    <scope>NUCLEOTIDE SEQUENCE</scope>
    <source>
        <strain evidence="5">S85</strain>
    </source>
</reference>
<evidence type="ECO:0000256" key="1">
    <source>
        <dbReference type="ARBA" id="ARBA00009013"/>
    </source>
</evidence>
<dbReference type="SUPFAM" id="SSF52091">
    <property type="entry name" value="SpoIIaa-like"/>
    <property type="match status" value="1"/>
</dbReference>
<dbReference type="InterPro" id="IPR002645">
    <property type="entry name" value="STAS_dom"/>
</dbReference>
<dbReference type="OrthoDB" id="9793697at2"/>
<evidence type="ECO:0000313" key="6">
    <source>
        <dbReference type="Proteomes" id="UP000000517"/>
    </source>
</evidence>
<dbReference type="Proteomes" id="UP000000517">
    <property type="component" value="Chromosome"/>
</dbReference>
<dbReference type="HOGENOM" id="CLU_115403_9_2_0"/>
<dbReference type="Gene3D" id="3.30.750.24">
    <property type="entry name" value="STAS domain"/>
    <property type="match status" value="1"/>
</dbReference>
<dbReference type="KEGG" id="fsc:FSU_2998"/>
<dbReference type="RefSeq" id="WP_014547052.1">
    <property type="nucleotide sequence ID" value="NC_013410.1"/>
</dbReference>
<sequence>MEIRSNLNGDELKVELSGELNAVTAPELSTYLAPHLEKIKSLVFDFKECDFVSSAGIRVLLSSFKTLKKNQGNMRLENVGPNFKDVLEATGLDVAFGIL</sequence>
<dbReference type="EMBL" id="CP001792">
    <property type="protein sequence ID" value="ACX76021.1"/>
    <property type="molecule type" value="Genomic_DNA"/>
</dbReference>
<comment type="similarity">
    <text evidence="1 2">Belongs to the anti-sigma-factor antagonist family.</text>
</comment>
<proteinExistence type="inferred from homology"/>
<evidence type="ECO:0000313" key="5">
    <source>
        <dbReference type="EMBL" id="ADL26200.1"/>
    </source>
</evidence>
<dbReference type="KEGG" id="fsu:Fisuc_2435"/>
<evidence type="ECO:0000313" key="4">
    <source>
        <dbReference type="EMBL" id="ACX76021.1"/>
    </source>
</evidence>
<dbReference type="eggNOG" id="COG1366">
    <property type="taxonomic scope" value="Bacteria"/>
</dbReference>
<evidence type="ECO:0000256" key="2">
    <source>
        <dbReference type="RuleBase" id="RU003749"/>
    </source>
</evidence>
<evidence type="ECO:0000259" key="3">
    <source>
        <dbReference type="PROSITE" id="PS50801"/>
    </source>
</evidence>
<reference evidence="6" key="2">
    <citation type="submission" date="2010-08" db="EMBL/GenBank/DDBJ databases">
        <title>Complete sequence of Fibrobacter succinogenes subsp. succinogenes S85.</title>
        <authorList>
            <person name="Durkin A.S."/>
            <person name="Nelson K.E."/>
            <person name="Morrison M."/>
            <person name="Forsberg C.W."/>
            <person name="Wilson D.B."/>
            <person name="Russell J.B."/>
            <person name="Cann I.K.O."/>
            <person name="Mackie R.I."/>
            <person name="White B.A."/>
        </authorList>
    </citation>
    <scope>NUCLEOTIDE SEQUENCE [LARGE SCALE GENOMIC DNA]</scope>
    <source>
        <strain evidence="6">ATCC 19169 / S85</strain>
    </source>
</reference>
<dbReference type="Proteomes" id="UP000001497">
    <property type="component" value="Chromosome"/>
</dbReference>
<accession>C9RLK6</accession>
<evidence type="ECO:0000313" key="7">
    <source>
        <dbReference type="Proteomes" id="UP000001497"/>
    </source>
</evidence>
<dbReference type="CDD" id="cd07043">
    <property type="entry name" value="STAS_anti-anti-sigma_factors"/>
    <property type="match status" value="1"/>
</dbReference>
<dbReference type="PROSITE" id="PS50801">
    <property type="entry name" value="STAS"/>
    <property type="match status" value="1"/>
</dbReference>
<feature type="domain" description="STAS" evidence="3">
    <location>
        <begin position="1"/>
        <end position="99"/>
    </location>
</feature>
<reference evidence="4 7" key="1">
    <citation type="submission" date="2009-10" db="EMBL/GenBank/DDBJ databases">
        <title>Complete sequence of Fibrobacter succinogenes subsp. succinogenes S85.</title>
        <authorList>
            <consortium name="US DOE Joint Genome Institute"/>
            <person name="Lucas S."/>
            <person name="Copeland A."/>
            <person name="Lapidus A."/>
            <person name="Glavina del Rio T."/>
            <person name="Tice H."/>
            <person name="Bruce D."/>
            <person name="Goodwin L."/>
            <person name="Pitluck S."/>
            <person name="Chertkov O."/>
            <person name="Detter J.C."/>
            <person name="Han C."/>
            <person name="Tapia R."/>
            <person name="Larimer F."/>
            <person name="Land M."/>
            <person name="Hauser L."/>
            <person name="Kyrpides N."/>
            <person name="Mikhailova N."/>
            <person name="Weimer P.J."/>
            <person name="Stevenson D.M."/>
            <person name="Boyum J."/>
            <person name="Brumm P.I."/>
            <person name="Mead D."/>
        </authorList>
    </citation>
    <scope>NUCLEOTIDE SEQUENCE [LARGE SCALE GENOMIC DNA]</scope>
    <source>
        <strain evidence="7">ATCC 19169 / S85</strain>
        <strain evidence="4">S85</strain>
    </source>
</reference>
<dbReference type="NCBIfam" id="TIGR00377">
    <property type="entry name" value="ant_ant_sig"/>
    <property type="match status" value="1"/>
</dbReference>